<evidence type="ECO:0000313" key="3">
    <source>
        <dbReference type="Proteomes" id="UP000827549"/>
    </source>
</evidence>
<keyword evidence="1" id="KW-0732">Signal</keyword>
<protein>
    <submittedName>
        <fullName evidence="2">Uncharacterized protein</fullName>
    </submittedName>
</protein>
<proteinExistence type="predicted"/>
<dbReference type="AlphaFoldDB" id="A0AAF1BMA6"/>
<dbReference type="EMBL" id="CP086720">
    <property type="protein sequence ID" value="WOO86052.1"/>
    <property type="molecule type" value="Genomic_DNA"/>
</dbReference>
<gene>
    <name evidence="2" type="ORF">LOC62_07G009541</name>
</gene>
<organism evidence="2 3">
    <name type="scientific">Vanrija pseudolonga</name>
    <dbReference type="NCBI Taxonomy" id="143232"/>
    <lineage>
        <taxon>Eukaryota</taxon>
        <taxon>Fungi</taxon>
        <taxon>Dikarya</taxon>
        <taxon>Basidiomycota</taxon>
        <taxon>Agaricomycotina</taxon>
        <taxon>Tremellomycetes</taxon>
        <taxon>Trichosporonales</taxon>
        <taxon>Trichosporonaceae</taxon>
        <taxon>Vanrija</taxon>
    </lineage>
</organism>
<feature type="chain" id="PRO_5042168787" evidence="1">
    <location>
        <begin position="19"/>
        <end position="111"/>
    </location>
</feature>
<reference evidence="2" key="1">
    <citation type="submission" date="2023-10" db="EMBL/GenBank/DDBJ databases">
        <authorList>
            <person name="Noh H."/>
        </authorList>
    </citation>
    <scope>NUCLEOTIDE SEQUENCE</scope>
    <source>
        <strain evidence="2">DUCC4014</strain>
    </source>
</reference>
<name>A0AAF1BMA6_9TREE</name>
<feature type="signal peptide" evidence="1">
    <location>
        <begin position="1"/>
        <end position="18"/>
    </location>
</feature>
<dbReference type="GeneID" id="87812702"/>
<evidence type="ECO:0000256" key="1">
    <source>
        <dbReference type="SAM" id="SignalP"/>
    </source>
</evidence>
<sequence>MRLTALITTIALLLPALATPTPQHDTPVARGWFENQLNSVKDCANKEWDLGRLTDCRRRCQSLVNANQEAPGPAVFGGTFKRANGQEVQQVNHVCSRLNDKIRIVSGWSHQ</sequence>
<dbReference type="RefSeq" id="XP_062632078.1">
    <property type="nucleotide sequence ID" value="XM_062776094.1"/>
</dbReference>
<dbReference type="Proteomes" id="UP000827549">
    <property type="component" value="Chromosome 7"/>
</dbReference>
<accession>A0AAF1BMA6</accession>
<keyword evidence="3" id="KW-1185">Reference proteome</keyword>
<evidence type="ECO:0000313" key="2">
    <source>
        <dbReference type="EMBL" id="WOO86052.1"/>
    </source>
</evidence>